<dbReference type="InterPro" id="IPR000667">
    <property type="entry name" value="Peptidase_S13"/>
</dbReference>
<dbReference type="GO" id="GO:0000270">
    <property type="term" value="P:peptidoglycan metabolic process"/>
    <property type="evidence" value="ECO:0007669"/>
    <property type="project" value="TreeGrafter"/>
</dbReference>
<dbReference type="PANTHER" id="PTHR30023:SF0">
    <property type="entry name" value="PENICILLIN-SENSITIVE CARBOXYPEPTIDASE A"/>
    <property type="match status" value="1"/>
</dbReference>
<dbReference type="Pfam" id="PF02113">
    <property type="entry name" value="Peptidase_S13"/>
    <property type="match status" value="2"/>
</dbReference>
<dbReference type="EC" id="3.4.16.4" evidence="3"/>
<organism evidence="3 4">
    <name type="scientific">Auritidibacter ignavus</name>
    <dbReference type="NCBI Taxonomy" id="678932"/>
    <lineage>
        <taxon>Bacteria</taxon>
        <taxon>Bacillati</taxon>
        <taxon>Actinomycetota</taxon>
        <taxon>Actinomycetes</taxon>
        <taxon>Micrococcales</taxon>
        <taxon>Micrococcaceae</taxon>
        <taxon>Auritidibacter</taxon>
    </lineage>
</organism>
<reference evidence="3 4" key="1">
    <citation type="submission" date="2023-03" db="EMBL/GenBank/DDBJ databases">
        <title>Complete genome sequences of several Auritidibacter ignavus strains isolated from ear infections.</title>
        <authorList>
            <person name="Baehr T."/>
            <person name="Baumhoegger A.M."/>
        </authorList>
    </citation>
    <scope>NUCLEOTIDE SEQUENCE [LARGE SCALE GENOMIC DNA]</scope>
    <source>
        <strain evidence="3 4">BABAE-6</strain>
    </source>
</reference>
<accession>A0AAJ6AHI1</accession>
<proteinExistence type="inferred from homology"/>
<dbReference type="Proteomes" id="UP001224674">
    <property type="component" value="Chromosome"/>
</dbReference>
<evidence type="ECO:0000256" key="2">
    <source>
        <dbReference type="ARBA" id="ARBA00022801"/>
    </source>
</evidence>
<dbReference type="EMBL" id="CP122566">
    <property type="protein sequence ID" value="WGH92389.1"/>
    <property type="molecule type" value="Genomic_DNA"/>
</dbReference>
<dbReference type="GO" id="GO:0006508">
    <property type="term" value="P:proteolysis"/>
    <property type="evidence" value="ECO:0007669"/>
    <property type="project" value="InterPro"/>
</dbReference>
<name>A0AAJ6AHI1_9MICC</name>
<evidence type="ECO:0000256" key="1">
    <source>
        <dbReference type="ARBA" id="ARBA00006096"/>
    </source>
</evidence>
<dbReference type="GO" id="GO:0009002">
    <property type="term" value="F:serine-type D-Ala-D-Ala carboxypeptidase activity"/>
    <property type="evidence" value="ECO:0007669"/>
    <property type="project" value="UniProtKB-EC"/>
</dbReference>
<keyword evidence="4" id="KW-1185">Reference proteome</keyword>
<dbReference type="Gene3D" id="3.40.710.10">
    <property type="entry name" value="DD-peptidase/beta-lactamase superfamily"/>
    <property type="match status" value="2"/>
</dbReference>
<sequence>MSKLSFALGGFALAPLAFLTTVAVASGLLITPTPALSAPKLTIAQKTMNHAEVAFTDYLQQVEETSAIDPQALESQLGGTGSADIAMMVVDGYTGDELYSRHADDIRTPASSLKLISGVAILDHLDPAHRFTTTVSVTDHQLTIHAGGDALMGVEDSDDRAVAGRAGLKTLAEDTLAALEAREATGEYTVAVEVADYQQLHPDWEEEGMVTSGNISQVTPIATFGARAHKSSGTDRVHDPAGFVASTFQQHLDEALPEDSDLTVTLAEQSVTTETVDGEELASAESATVAEQLAYGIKESDNQIMEVLARQAAMASGFEPNVTGVQQMITETVDEHGLSNTTIADASGLSSHNLTTASDLVEIVETISTTPELSPIDEGLPVAGSDGTLATRMDEGPTAGTVRAKTGTLAASVTLSGITTTQDGRPVYFVLISPQDIGGGGILDARSDLDQLTTALTSCGC</sequence>
<keyword evidence="3" id="KW-0645">Protease</keyword>
<comment type="similarity">
    <text evidence="1">Belongs to the peptidase S13 family.</text>
</comment>
<evidence type="ECO:0000313" key="4">
    <source>
        <dbReference type="Proteomes" id="UP001224674"/>
    </source>
</evidence>
<keyword evidence="2 3" id="KW-0378">Hydrolase</keyword>
<dbReference type="AlphaFoldDB" id="A0AAJ6AHI1"/>
<dbReference type="SUPFAM" id="SSF56601">
    <property type="entry name" value="beta-lactamase/transpeptidase-like"/>
    <property type="match status" value="1"/>
</dbReference>
<evidence type="ECO:0000313" key="3">
    <source>
        <dbReference type="EMBL" id="WGH92389.1"/>
    </source>
</evidence>
<protein>
    <submittedName>
        <fullName evidence="3">D-alanyl-D-alanine carboxypeptidase</fullName>
        <ecNumber evidence="3">3.4.16.4</ecNumber>
    </submittedName>
</protein>
<gene>
    <name evidence="3" type="ORF">QDX21_08660</name>
</gene>
<dbReference type="RefSeq" id="WP_279674512.1">
    <property type="nucleotide sequence ID" value="NZ_CP122566.1"/>
</dbReference>
<keyword evidence="3" id="KW-0121">Carboxypeptidase</keyword>
<dbReference type="PRINTS" id="PR00922">
    <property type="entry name" value="DADACBPTASE3"/>
</dbReference>
<dbReference type="InterPro" id="IPR012338">
    <property type="entry name" value="Beta-lactam/transpept-like"/>
</dbReference>
<dbReference type="PANTHER" id="PTHR30023">
    <property type="entry name" value="D-ALANYL-D-ALANINE CARBOXYPEPTIDASE"/>
    <property type="match status" value="1"/>
</dbReference>